<evidence type="ECO:0000313" key="7">
    <source>
        <dbReference type="Proteomes" id="UP000057820"/>
    </source>
</evidence>
<dbReference type="InterPro" id="IPR020084">
    <property type="entry name" value="NUDIX_hydrolase_CS"/>
</dbReference>
<comment type="similarity">
    <text evidence="2 4">Belongs to the Nudix hydrolase family.</text>
</comment>
<geneLocation type="plasmid" evidence="6">
    <name>2</name>
</geneLocation>
<organism evidence="6 7">
    <name type="scientific">Nocardia farcinica</name>
    <dbReference type="NCBI Taxonomy" id="37329"/>
    <lineage>
        <taxon>Bacteria</taxon>
        <taxon>Bacillati</taxon>
        <taxon>Actinomycetota</taxon>
        <taxon>Actinomycetes</taxon>
        <taxon>Mycobacteriales</taxon>
        <taxon>Nocardiaceae</taxon>
        <taxon>Nocardia</taxon>
    </lineage>
</organism>
<dbReference type="PRINTS" id="PR00502">
    <property type="entry name" value="NUDIXFAMILY"/>
</dbReference>
<evidence type="ECO:0000256" key="1">
    <source>
        <dbReference type="ARBA" id="ARBA00001946"/>
    </source>
</evidence>
<gene>
    <name evidence="6" type="primary">mutT</name>
    <name evidence="6" type="ORF">ERS450000_03783</name>
</gene>
<reference evidence="7" key="1">
    <citation type="submission" date="2015-03" db="EMBL/GenBank/DDBJ databases">
        <authorList>
            <consortium name="Pathogen Informatics"/>
        </authorList>
    </citation>
    <scope>NUCLEOTIDE SEQUENCE [LARGE SCALE GENOMIC DNA]</scope>
    <source>
        <strain evidence="7">NCTC11134</strain>
        <plasmid evidence="7">2</plasmid>
    </source>
</reference>
<dbReference type="EMBL" id="LN868939">
    <property type="protein sequence ID" value="CRY80290.1"/>
    <property type="molecule type" value="Genomic_DNA"/>
</dbReference>
<dbReference type="PROSITE" id="PS51462">
    <property type="entry name" value="NUDIX"/>
    <property type="match status" value="1"/>
</dbReference>
<dbReference type="Proteomes" id="UP000057820">
    <property type="component" value="Plasmid 2"/>
</dbReference>
<dbReference type="KEGG" id="nfr:ERS450000_03783"/>
<dbReference type="PROSITE" id="PS00893">
    <property type="entry name" value="NUDIX_BOX"/>
    <property type="match status" value="1"/>
</dbReference>
<evidence type="ECO:0000259" key="5">
    <source>
        <dbReference type="PROSITE" id="PS51462"/>
    </source>
</evidence>
<dbReference type="EC" id="3.6.1.55" evidence="6"/>
<dbReference type="AlphaFoldDB" id="A0A0H5NX27"/>
<dbReference type="CDD" id="cd04683">
    <property type="entry name" value="NUDIX_Hydrolase"/>
    <property type="match status" value="1"/>
</dbReference>
<dbReference type="RefSeq" id="WP_060593716.1">
    <property type="nucleotide sequence ID" value="NZ_CP031418.1"/>
</dbReference>
<protein>
    <submittedName>
        <fullName evidence="6">8-oxo-dGTP diphosphatase</fullName>
        <ecNumber evidence="6">3.6.1.55</ecNumber>
    </submittedName>
</protein>
<evidence type="ECO:0000256" key="3">
    <source>
        <dbReference type="ARBA" id="ARBA00022801"/>
    </source>
</evidence>
<dbReference type="PANTHER" id="PTHR43046:SF16">
    <property type="entry name" value="ADP-RIBOSE PYROPHOSPHATASE YJHB-RELATED"/>
    <property type="match status" value="1"/>
</dbReference>
<dbReference type="SUPFAM" id="SSF55811">
    <property type="entry name" value="Nudix"/>
    <property type="match status" value="1"/>
</dbReference>
<name>A0A0H5NX27_NOCFR</name>
<keyword evidence="3 4" id="KW-0378">Hydrolase</keyword>
<dbReference type="InterPro" id="IPR000086">
    <property type="entry name" value="NUDIX_hydrolase_dom"/>
</dbReference>
<evidence type="ECO:0000256" key="2">
    <source>
        <dbReference type="ARBA" id="ARBA00005582"/>
    </source>
</evidence>
<keyword evidence="6" id="KW-0614">Plasmid</keyword>
<dbReference type="PANTHER" id="PTHR43046">
    <property type="entry name" value="GDP-MANNOSE MANNOSYL HYDROLASE"/>
    <property type="match status" value="1"/>
</dbReference>
<sequence>MTVRHFVDVHVLLVRDGSLLLSRRRSADRFDGRWHLPAGKLEAGEPARAGAAREALEEVGVRIDPADLRLVHTAHVVDVGLEPRLGLFFLAERWTGEPVNREPDKCYELRWFALDALPADVIDYPAAGVRALRSGRPYSEIGWAAVPPGEP</sequence>
<evidence type="ECO:0000256" key="4">
    <source>
        <dbReference type="RuleBase" id="RU003476"/>
    </source>
</evidence>
<dbReference type="Gene3D" id="3.90.79.10">
    <property type="entry name" value="Nucleoside Triphosphate Pyrophosphohydrolase"/>
    <property type="match status" value="1"/>
</dbReference>
<accession>A0A0H5NX27</accession>
<dbReference type="Pfam" id="PF00293">
    <property type="entry name" value="NUDIX"/>
    <property type="match status" value="1"/>
</dbReference>
<feature type="domain" description="Nudix hydrolase" evidence="5">
    <location>
        <begin position="4"/>
        <end position="134"/>
    </location>
</feature>
<proteinExistence type="inferred from homology"/>
<comment type="cofactor">
    <cofactor evidence="1">
        <name>Mg(2+)</name>
        <dbReference type="ChEBI" id="CHEBI:18420"/>
    </cofactor>
</comment>
<dbReference type="InterPro" id="IPR015797">
    <property type="entry name" value="NUDIX_hydrolase-like_dom_sf"/>
</dbReference>
<dbReference type="GO" id="GO:0035539">
    <property type="term" value="F:8-oxo-7,8-dihydrodeoxyguanosine triphosphate pyrophosphatase activity"/>
    <property type="evidence" value="ECO:0007669"/>
    <property type="project" value="UniProtKB-EC"/>
</dbReference>
<dbReference type="InterPro" id="IPR020476">
    <property type="entry name" value="Nudix_hydrolase"/>
</dbReference>
<evidence type="ECO:0000313" key="6">
    <source>
        <dbReference type="EMBL" id="CRY80290.1"/>
    </source>
</evidence>